<evidence type="ECO:0000313" key="3">
    <source>
        <dbReference type="Proteomes" id="UP000024635"/>
    </source>
</evidence>
<dbReference type="EMBL" id="JARK01001437">
    <property type="protein sequence ID" value="EYC02306.1"/>
    <property type="molecule type" value="Genomic_DNA"/>
</dbReference>
<dbReference type="AlphaFoldDB" id="A0A016THW0"/>
<reference evidence="3" key="1">
    <citation type="journal article" date="2015" name="Nat. Genet.">
        <title>The genome and transcriptome of the zoonotic hookworm Ancylostoma ceylanicum identify infection-specific gene families.</title>
        <authorList>
            <person name="Schwarz E.M."/>
            <person name="Hu Y."/>
            <person name="Antoshechkin I."/>
            <person name="Miller M.M."/>
            <person name="Sternberg P.W."/>
            <person name="Aroian R.V."/>
        </authorList>
    </citation>
    <scope>NUCLEOTIDE SEQUENCE</scope>
    <source>
        <strain evidence="3">HY135</strain>
    </source>
</reference>
<dbReference type="Proteomes" id="UP000024635">
    <property type="component" value="Unassembled WGS sequence"/>
</dbReference>
<feature type="transmembrane region" description="Helical" evidence="1">
    <location>
        <begin position="98"/>
        <end position="116"/>
    </location>
</feature>
<comment type="caution">
    <text evidence="2">The sequence shown here is derived from an EMBL/GenBank/DDBJ whole genome shotgun (WGS) entry which is preliminary data.</text>
</comment>
<keyword evidence="1" id="KW-0472">Membrane</keyword>
<sequence>MYFTAASFPSPHRLVLSHSIWPYIHRLASAIAIVIMLNGEGNAPVVTLEDKRGSSAISQVCTVSLNLAGIWRDEGGAGRPPLVTCASLRNSATATPGIVPYQIALFLLCYFIALILD</sequence>
<keyword evidence="1" id="KW-0812">Transmembrane</keyword>
<organism evidence="2 3">
    <name type="scientific">Ancylostoma ceylanicum</name>
    <dbReference type="NCBI Taxonomy" id="53326"/>
    <lineage>
        <taxon>Eukaryota</taxon>
        <taxon>Metazoa</taxon>
        <taxon>Ecdysozoa</taxon>
        <taxon>Nematoda</taxon>
        <taxon>Chromadorea</taxon>
        <taxon>Rhabditida</taxon>
        <taxon>Rhabditina</taxon>
        <taxon>Rhabditomorpha</taxon>
        <taxon>Strongyloidea</taxon>
        <taxon>Ancylostomatidae</taxon>
        <taxon>Ancylostomatinae</taxon>
        <taxon>Ancylostoma</taxon>
    </lineage>
</organism>
<keyword evidence="3" id="KW-1185">Reference proteome</keyword>
<keyword evidence="1" id="KW-1133">Transmembrane helix</keyword>
<evidence type="ECO:0000313" key="2">
    <source>
        <dbReference type="EMBL" id="EYC02306.1"/>
    </source>
</evidence>
<proteinExistence type="predicted"/>
<gene>
    <name evidence="2" type="primary">Acey_s0101.g3425</name>
    <name evidence="2" type="ORF">Y032_0101g3425</name>
</gene>
<protein>
    <submittedName>
        <fullName evidence="2">Uncharacterized protein</fullName>
    </submittedName>
</protein>
<accession>A0A016THW0</accession>
<evidence type="ECO:0000256" key="1">
    <source>
        <dbReference type="SAM" id="Phobius"/>
    </source>
</evidence>
<name>A0A016THW0_9BILA</name>